<feature type="coiled-coil region" evidence="1">
    <location>
        <begin position="199"/>
        <end position="226"/>
    </location>
</feature>
<proteinExistence type="predicted"/>
<name>A0A644T8B1_9ZZZZ</name>
<evidence type="ECO:0000256" key="1">
    <source>
        <dbReference type="SAM" id="Coils"/>
    </source>
</evidence>
<protein>
    <submittedName>
        <fullName evidence="3">Uncharacterized protein</fullName>
    </submittedName>
</protein>
<gene>
    <name evidence="3" type="ORF">SDC9_08042</name>
</gene>
<comment type="caution">
    <text evidence="3">The sequence shown here is derived from an EMBL/GenBank/DDBJ whole genome shotgun (WGS) entry which is preliminary data.</text>
</comment>
<organism evidence="3">
    <name type="scientific">bioreactor metagenome</name>
    <dbReference type="NCBI Taxonomy" id="1076179"/>
    <lineage>
        <taxon>unclassified sequences</taxon>
        <taxon>metagenomes</taxon>
        <taxon>ecological metagenomes</taxon>
    </lineage>
</organism>
<feature type="coiled-coil region" evidence="1">
    <location>
        <begin position="333"/>
        <end position="407"/>
    </location>
</feature>
<dbReference type="EMBL" id="VSSQ01000017">
    <property type="protein sequence ID" value="MPL62422.1"/>
    <property type="molecule type" value="Genomic_DNA"/>
</dbReference>
<reference evidence="3" key="1">
    <citation type="submission" date="2019-08" db="EMBL/GenBank/DDBJ databases">
        <authorList>
            <person name="Kucharzyk K."/>
            <person name="Murdoch R.W."/>
            <person name="Higgins S."/>
            <person name="Loffler F."/>
        </authorList>
    </citation>
    <scope>NUCLEOTIDE SEQUENCE</scope>
</reference>
<dbReference type="AlphaFoldDB" id="A0A644T8B1"/>
<keyword evidence="1" id="KW-0175">Coiled coil</keyword>
<evidence type="ECO:0000256" key="2">
    <source>
        <dbReference type="SAM" id="MobiDB-lite"/>
    </source>
</evidence>
<accession>A0A644T8B1</accession>
<feature type="region of interest" description="Disordered" evidence="2">
    <location>
        <begin position="1"/>
        <end position="35"/>
    </location>
</feature>
<evidence type="ECO:0000313" key="3">
    <source>
        <dbReference type="EMBL" id="MPL62422.1"/>
    </source>
</evidence>
<sequence length="520" mass="62249">MVSLEQLKKESAEKQQKKQEEEKKLSKEKSEKKALEYQDQVETVERLGKRKEKVEKSLKESEKKKIESKSAFKWALEELKSQYEDVKNNPDSIFAHFFKKDESGQVLEKVDFKKVRDEKDGIDEIKDSLIDLKKSAKKTVKAKRILKNIENTEKVAKDKKEELFKNTDEYLATEHLREGDRYFNIDNLKKYSYLDFPFKKAEELIKKESEENIERLRDIYKDKVLKRFEENKEYKELGVESAEYKKIEDVVKSYAENSFNERIELYKLRREKGDDRFDETSGKYELDNFQKEMYEIGDQVYYLGNIQKRMNSGPLKEDQKISFEKSNYELPLLQKDIGEIEEFEEQKTKLKLKLKAEEELLKELEKKNPLFGKSAHKEKLDNLKRAINTLKLNFKDMETSLKDKKNNPLGKDNDKHVFETIDKIVYSDLHKIFENEERRNRKTLAEVLRNDFLKREQNKENITLGEYIEAIAKIVKEKESFYKWKEKEIIEPLKKSLKKYLDLKEKTEESRKEFLKLTKN</sequence>